<evidence type="ECO:0000313" key="3">
    <source>
        <dbReference type="EMBL" id="CAF4995357.1"/>
    </source>
</evidence>
<comment type="caution">
    <text evidence="2">The sequence shown here is derived from an EMBL/GenBank/DDBJ whole genome shotgun (WGS) entry which is preliminary data.</text>
</comment>
<feature type="non-terminal residue" evidence="2">
    <location>
        <position position="1"/>
    </location>
</feature>
<reference evidence="2" key="1">
    <citation type="submission" date="2021-02" db="EMBL/GenBank/DDBJ databases">
        <authorList>
            <person name="Nowell W R."/>
        </authorList>
    </citation>
    <scope>NUCLEOTIDE SEQUENCE</scope>
</reference>
<feature type="region of interest" description="Disordered" evidence="1">
    <location>
        <begin position="23"/>
        <end position="46"/>
    </location>
</feature>
<name>A0A8S3CLK5_9BILA</name>
<proteinExistence type="predicted"/>
<feature type="non-terminal residue" evidence="2">
    <location>
        <position position="58"/>
    </location>
</feature>
<protein>
    <submittedName>
        <fullName evidence="2">Uncharacterized protein</fullName>
    </submittedName>
</protein>
<evidence type="ECO:0000256" key="1">
    <source>
        <dbReference type="SAM" id="MobiDB-lite"/>
    </source>
</evidence>
<dbReference type="EMBL" id="CAJOBI010202344">
    <property type="protein sequence ID" value="CAF4995357.1"/>
    <property type="molecule type" value="Genomic_DNA"/>
</dbReference>
<dbReference type="EMBL" id="CAJOBI010181313">
    <property type="protein sequence ID" value="CAF4927337.1"/>
    <property type="molecule type" value="Genomic_DNA"/>
</dbReference>
<feature type="compositionally biased region" description="Low complexity" evidence="1">
    <location>
        <begin position="28"/>
        <end position="44"/>
    </location>
</feature>
<evidence type="ECO:0000313" key="2">
    <source>
        <dbReference type="EMBL" id="CAF4927337.1"/>
    </source>
</evidence>
<dbReference type="Proteomes" id="UP000676336">
    <property type="component" value="Unassembled WGS sequence"/>
</dbReference>
<accession>A0A8S3CLK5</accession>
<gene>
    <name evidence="2" type="ORF">SMN809_LOCUS53013</name>
    <name evidence="3" type="ORF">SMN809_LOCUS56511</name>
</gene>
<dbReference type="AlphaFoldDB" id="A0A8S3CLK5"/>
<sequence>NDSGAAASDPYSQWASAYGQWPTMNPYDNSTSNNNSSSSTDASAMSQMDPAWVAYYQS</sequence>
<organism evidence="2 4">
    <name type="scientific">Rotaria magnacalcarata</name>
    <dbReference type="NCBI Taxonomy" id="392030"/>
    <lineage>
        <taxon>Eukaryota</taxon>
        <taxon>Metazoa</taxon>
        <taxon>Spiralia</taxon>
        <taxon>Gnathifera</taxon>
        <taxon>Rotifera</taxon>
        <taxon>Eurotatoria</taxon>
        <taxon>Bdelloidea</taxon>
        <taxon>Philodinida</taxon>
        <taxon>Philodinidae</taxon>
        <taxon>Rotaria</taxon>
    </lineage>
</organism>
<evidence type="ECO:0000313" key="4">
    <source>
        <dbReference type="Proteomes" id="UP000676336"/>
    </source>
</evidence>